<accession>A0ABM8CM05</accession>
<organism evidence="1 2">
    <name type="scientific">Polynucleobacter yangtzensis</name>
    <dbReference type="NCBI Taxonomy" id="1743159"/>
    <lineage>
        <taxon>Bacteria</taxon>
        <taxon>Pseudomonadati</taxon>
        <taxon>Pseudomonadota</taxon>
        <taxon>Betaproteobacteria</taxon>
        <taxon>Burkholderiales</taxon>
        <taxon>Burkholderiaceae</taxon>
        <taxon>Polynucleobacter</taxon>
    </lineage>
</organism>
<keyword evidence="2" id="KW-1185">Reference proteome</keyword>
<proteinExistence type="predicted"/>
<gene>
    <name evidence="1" type="ORF">PKF032_08420</name>
</gene>
<reference evidence="1 2" key="1">
    <citation type="submission" date="2022-11" db="EMBL/GenBank/DDBJ databases">
        <title>Complete Genome Sequences of three Polynucleobacter sp. Subcluster PnecC Strains KF022, KF023, and KF032 Isolated from a Shallow Eutrophic Lake in Japan.</title>
        <authorList>
            <person name="Ogata Y."/>
            <person name="Watanabe K."/>
            <person name="Takemine S."/>
            <person name="Shindo C."/>
            <person name="Kurokawa R."/>
            <person name="Suda W."/>
        </authorList>
    </citation>
    <scope>NUCLEOTIDE SEQUENCE [LARGE SCALE GENOMIC DNA]</scope>
    <source>
        <strain evidence="1 2">KF032</strain>
    </source>
</reference>
<dbReference type="Proteomes" id="UP001211204">
    <property type="component" value="Chromosome"/>
</dbReference>
<dbReference type="EMBL" id="AP026974">
    <property type="protein sequence ID" value="BDT78954.1"/>
    <property type="molecule type" value="Genomic_DNA"/>
</dbReference>
<sequence>MNTKILKQHALVTITFVLTGCSSVSPDFSDMSQTYQTVLEKYQNNNLLLNIIRSSKNMPLSFLEIPSVVGTGNINETVGLGAFMYGATSGASGGLLSAAANNTGQYYNPYASLSLGRSFNFTQSSLENAQFQKGFISNISIETMTAFTKDHISKELLYTMVIDRFEVANPKGEKIIAYNNPSSATYIDFQKQLRGLIDGGLTTEMITVNMPIGPILRNKELANATLINYVANKDKSKVMLMPVNTNGVKGYQFQEPIMMARFCFDTIQYKKSVIDKFGAQMLCGASNNPAAFNPNFHSDLSKPTVKIQLRSTRDIFDFLGQVAAKQMQEKPEYIYVRGRRQLANGEYESFGEYPLLIIEKDSKEKPIATIAYDGSMYSIPDKADTYSAYAFNLLSQFFNLTKVPGSVPPSPSVLIK</sequence>
<evidence type="ECO:0000313" key="1">
    <source>
        <dbReference type="EMBL" id="BDT78954.1"/>
    </source>
</evidence>
<name>A0ABM8CM05_9BURK</name>
<protein>
    <submittedName>
        <fullName evidence="1">Uncharacterized protein</fullName>
    </submittedName>
</protein>
<evidence type="ECO:0000313" key="2">
    <source>
        <dbReference type="Proteomes" id="UP001211204"/>
    </source>
</evidence>
<dbReference type="PROSITE" id="PS51257">
    <property type="entry name" value="PROKAR_LIPOPROTEIN"/>
    <property type="match status" value="1"/>
</dbReference>